<evidence type="ECO:0000313" key="4">
    <source>
        <dbReference type="EMBL" id="MCL9819917.1"/>
    </source>
</evidence>
<comment type="caution">
    <text evidence="4">The sequence shown here is derived from an EMBL/GenBank/DDBJ whole genome shotgun (WGS) entry which is preliminary data.</text>
</comment>
<dbReference type="InterPro" id="IPR057293">
    <property type="entry name" value="RNR_OB2"/>
</dbReference>
<proteinExistence type="predicted"/>
<protein>
    <submittedName>
        <fullName evidence="4">Ribonuclease R</fullName>
    </submittedName>
</protein>
<dbReference type="PANTHER" id="PTHR23355:SF9">
    <property type="entry name" value="DIS3-LIKE EXONUCLEASE 2"/>
    <property type="match status" value="1"/>
</dbReference>
<dbReference type="Proteomes" id="UP001057522">
    <property type="component" value="Unassembled WGS sequence"/>
</dbReference>
<dbReference type="Pfam" id="PF00773">
    <property type="entry name" value="RNB"/>
    <property type="match status" value="1"/>
</dbReference>
<dbReference type="InterPro" id="IPR054561">
    <property type="entry name" value="RNR_OB1_N"/>
</dbReference>
<feature type="domain" description="RNB" evidence="3">
    <location>
        <begin position="216"/>
        <end position="551"/>
    </location>
</feature>
<dbReference type="Pfam" id="PF24190">
    <property type="entry name" value="OB_RNR_2nd"/>
    <property type="match status" value="1"/>
</dbReference>
<dbReference type="SMART" id="SM00955">
    <property type="entry name" value="RNB"/>
    <property type="match status" value="1"/>
</dbReference>
<reference evidence="4" key="1">
    <citation type="submission" date="2022-06" db="EMBL/GenBank/DDBJ databases">
        <title>Helicobacter colisuis sp. nov.</title>
        <authorList>
            <person name="Papic B."/>
            <person name="Gruntar I."/>
        </authorList>
    </citation>
    <scope>NUCLEOTIDE SEQUENCE</scope>
    <source>
        <strain evidence="4">11154-15</strain>
    </source>
</reference>
<evidence type="ECO:0000256" key="1">
    <source>
        <dbReference type="ARBA" id="ARBA00022839"/>
    </source>
</evidence>
<sequence length="716" mass="82330">MTEFVRLIEVGIPLNLEIAPEFKKIISLLQQYGAIEKKQACYFLGKKFQIGRFEPTKKGYGFVCSLFNSHQKDWLIEKNHTQRAQKGDIVLAKNITKARLGKTKAKILQVLQHRTQNIVCYLEKYKLDCIAISIPNEVAYKIKASQKSLKALPSQTILKLNPQNGEVLEILGTLDDPKIDEIIALNLYNKREAFSLQAELQAQSFKEVQISHFKERENLTHLPFCAIDPVGAKDHDDAIFYDQDNAMLYVGIADVSHYVTPNSPLDGEAKSRGFSIYFPHKSIPMLPRTLSENLCSLKEGKNRLAMVWKIRLHKRTKAVLNSELFAAIIKVKQKLNYEEVDAFFETQKSTTIKKPLQTMLLSLKELTQKLRKNRLKYGFDFTGDGVELELDKNLELRALSFESQTLSHQLIEECMLLANVESAKLLEQKNAQNDNHLKLGIYRIHPQPKMEKLNELFGELRLLGIWRDKAIPKTKMALHKVILEIQSIAKRAKIQREVDKLIVKSMQQASYASHNVGHFGLGFEAYSHFTSPIRRYSDLILHRILKDKVALNENKQYKDSLPILCDQLSLQEREVAQIELDFQDRKFARYLSKYLGQIYDGIIVSEKSPLIVALSDFPLMGARVITLNGQGVKYQKARIQILEVNLATAKVYGRMVKIFAEGFGGENLRISEYISQKRQKQAIKNKELARREALRIAKKNKQRKQNKIPRKRKKNR</sequence>
<name>A0ABT0TVF6_9HELI</name>
<feature type="region of interest" description="Disordered" evidence="2">
    <location>
        <begin position="696"/>
        <end position="716"/>
    </location>
</feature>
<dbReference type="Gene3D" id="2.40.50.140">
    <property type="entry name" value="Nucleic acid-binding proteins"/>
    <property type="match status" value="1"/>
</dbReference>
<dbReference type="PANTHER" id="PTHR23355">
    <property type="entry name" value="RIBONUCLEASE"/>
    <property type="match status" value="1"/>
</dbReference>
<dbReference type="RefSeq" id="WP_250604759.1">
    <property type="nucleotide sequence ID" value="NZ_JAMOKX010000006.1"/>
</dbReference>
<dbReference type="InterPro" id="IPR012340">
    <property type="entry name" value="NA-bd_OB-fold"/>
</dbReference>
<accession>A0ABT0TVF6</accession>
<dbReference type="SUPFAM" id="SSF50249">
    <property type="entry name" value="Nucleic acid-binding proteins"/>
    <property type="match status" value="2"/>
</dbReference>
<organism evidence="4 5">
    <name type="scientific">Helicobacter colisuis</name>
    <dbReference type="NCBI Taxonomy" id="2949739"/>
    <lineage>
        <taxon>Bacteria</taxon>
        <taxon>Pseudomonadati</taxon>
        <taxon>Campylobacterota</taxon>
        <taxon>Epsilonproteobacteria</taxon>
        <taxon>Campylobacterales</taxon>
        <taxon>Helicobacteraceae</taxon>
        <taxon>Helicobacter</taxon>
    </lineage>
</organism>
<keyword evidence="1" id="KW-0540">Nuclease</keyword>
<evidence type="ECO:0000256" key="2">
    <source>
        <dbReference type="SAM" id="MobiDB-lite"/>
    </source>
</evidence>
<dbReference type="InterPro" id="IPR022966">
    <property type="entry name" value="RNase_II/R_CS"/>
</dbReference>
<keyword evidence="1" id="KW-0269">Exonuclease</keyword>
<evidence type="ECO:0000259" key="3">
    <source>
        <dbReference type="SMART" id="SM00955"/>
    </source>
</evidence>
<keyword evidence="1" id="KW-0378">Hydrolase</keyword>
<dbReference type="Pfam" id="PF22896">
    <property type="entry name" value="OB_RNR_1st"/>
    <property type="match status" value="1"/>
</dbReference>
<dbReference type="EMBL" id="JAMOKX010000006">
    <property type="protein sequence ID" value="MCL9819917.1"/>
    <property type="molecule type" value="Genomic_DNA"/>
</dbReference>
<keyword evidence="5" id="KW-1185">Reference proteome</keyword>
<dbReference type="PROSITE" id="PS01175">
    <property type="entry name" value="RIBONUCLEASE_II"/>
    <property type="match status" value="1"/>
</dbReference>
<dbReference type="InterPro" id="IPR001900">
    <property type="entry name" value="RNase_II/R"/>
</dbReference>
<gene>
    <name evidence="4" type="ORF">NCR95_07055</name>
</gene>
<dbReference type="InterPro" id="IPR050180">
    <property type="entry name" value="RNR_Ribonuclease"/>
</dbReference>
<evidence type="ECO:0000313" key="5">
    <source>
        <dbReference type="Proteomes" id="UP001057522"/>
    </source>
</evidence>